<keyword evidence="3" id="KW-1185">Reference proteome</keyword>
<reference evidence="2 3" key="1">
    <citation type="journal article" date="2009" name="Science">
        <title>Green evolution and dynamic adaptations revealed by genomes of the marine picoeukaryotes Micromonas.</title>
        <authorList>
            <person name="Worden A.Z."/>
            <person name="Lee J.H."/>
            <person name="Mock T."/>
            <person name="Rouze P."/>
            <person name="Simmons M.P."/>
            <person name="Aerts A.L."/>
            <person name="Allen A.E."/>
            <person name="Cuvelier M.L."/>
            <person name="Derelle E."/>
            <person name="Everett M.V."/>
            <person name="Foulon E."/>
            <person name="Grimwood J."/>
            <person name="Gundlach H."/>
            <person name="Henrissat B."/>
            <person name="Napoli C."/>
            <person name="McDonald S.M."/>
            <person name="Parker M.S."/>
            <person name="Rombauts S."/>
            <person name="Salamov A."/>
            <person name="Von Dassow P."/>
            <person name="Badger J.H."/>
            <person name="Coutinho P.M."/>
            <person name="Demir E."/>
            <person name="Dubchak I."/>
            <person name="Gentemann C."/>
            <person name="Eikrem W."/>
            <person name="Gready J.E."/>
            <person name="John U."/>
            <person name="Lanier W."/>
            <person name="Lindquist E.A."/>
            <person name="Lucas S."/>
            <person name="Mayer K.F."/>
            <person name="Moreau H."/>
            <person name="Not F."/>
            <person name="Otillar R."/>
            <person name="Panaud O."/>
            <person name="Pangilinan J."/>
            <person name="Paulsen I."/>
            <person name="Piegu B."/>
            <person name="Poliakov A."/>
            <person name="Robbens S."/>
            <person name="Schmutz J."/>
            <person name="Toulza E."/>
            <person name="Wyss T."/>
            <person name="Zelensky A."/>
            <person name="Zhou K."/>
            <person name="Armbrust E.V."/>
            <person name="Bhattacharya D."/>
            <person name="Goodenough U.W."/>
            <person name="Van de Peer Y."/>
            <person name="Grigoriev I.V."/>
        </authorList>
    </citation>
    <scope>NUCLEOTIDE SEQUENCE [LARGE SCALE GENOMIC DNA]</scope>
    <source>
        <strain evidence="3">RCC299 / NOUM17</strain>
    </source>
</reference>
<gene>
    <name evidence="2" type="ORF">MICPUN_62898</name>
</gene>
<accession>C1FJR0</accession>
<keyword evidence="1" id="KW-1133">Transmembrane helix</keyword>
<dbReference type="GeneID" id="8248273"/>
<dbReference type="KEGG" id="mis:MICPUN_62898"/>
<dbReference type="AlphaFoldDB" id="C1FJR0"/>
<keyword evidence="1" id="KW-0812">Transmembrane</keyword>
<dbReference type="Proteomes" id="UP000002009">
    <property type="component" value="Chromosome 12"/>
</dbReference>
<proteinExistence type="predicted"/>
<evidence type="ECO:0000313" key="3">
    <source>
        <dbReference type="Proteomes" id="UP000002009"/>
    </source>
</evidence>
<dbReference type="EMBL" id="CP001577">
    <property type="protein sequence ID" value="ACO70646.1"/>
    <property type="molecule type" value="Genomic_DNA"/>
</dbReference>
<keyword evidence="1" id="KW-0472">Membrane</keyword>
<evidence type="ECO:0000256" key="1">
    <source>
        <dbReference type="SAM" id="Phobius"/>
    </source>
</evidence>
<evidence type="ECO:0000313" key="2">
    <source>
        <dbReference type="EMBL" id="ACO70646.1"/>
    </source>
</evidence>
<protein>
    <submittedName>
        <fullName evidence="2">Uncharacterized protein</fullName>
    </submittedName>
</protein>
<sequence length="425" mass="46003">MPRADPTTYKSMVSENTPLLERGAGSWWDWRRSTAVASAVLLVTALVVAVLGARSSGWRIGTAAAPMGDSSGMEPMISPIGDGEFGRTLVGVLGTEGLGIAYQTMLNYECLARRLGRKLVLVPLVTSHFDDVPIDLAELFQFDDGQLVPLAQAPHDIMARVWKQYGDGEATNQWIRGGAYGAASVYFGRYLPGVPKGSVARRGGIWTCPADDTMPCVEALASQAQAKDDEELVTVFSDAHFCGIDEGAGALGSPPAVKMSPPNEIYQRWLAATERYFPKGAGLSTLHWRRGDRCTQAQITADPNGREFACADFDQTPIPAMCAKNRPLYIATDDFDPDFQDSIVKAGCFSYPQVFGDVGVTDAFGSFLLDILTMTLRTERTFFVLGGSSDNPMMAQLQEFEVGAPVETKEITPEGAVPISMLFNR</sequence>
<feature type="transmembrane region" description="Helical" evidence="1">
    <location>
        <begin position="35"/>
        <end position="53"/>
    </location>
</feature>
<dbReference type="InParanoid" id="C1FJR0"/>
<name>C1FJR0_MICCC</name>
<dbReference type="RefSeq" id="XP_002509388.1">
    <property type="nucleotide sequence ID" value="XM_002509342.1"/>
</dbReference>
<organism evidence="2 3">
    <name type="scientific">Micromonas commoda (strain RCC299 / NOUM17 / CCMP2709)</name>
    <name type="common">Picoplanktonic green alga</name>
    <dbReference type="NCBI Taxonomy" id="296587"/>
    <lineage>
        <taxon>Eukaryota</taxon>
        <taxon>Viridiplantae</taxon>
        <taxon>Chlorophyta</taxon>
        <taxon>Mamiellophyceae</taxon>
        <taxon>Mamiellales</taxon>
        <taxon>Mamiellaceae</taxon>
        <taxon>Micromonas</taxon>
    </lineage>
</organism>